<evidence type="ECO:0000256" key="3">
    <source>
        <dbReference type="ARBA" id="ARBA00022598"/>
    </source>
</evidence>
<dbReference type="PANTHER" id="PTHR43785:SF12">
    <property type="entry name" value="TYPE-1 GLUTAMINE SYNTHETASE 2"/>
    <property type="match status" value="1"/>
</dbReference>
<dbReference type="EMBL" id="NJBN01000001">
    <property type="protein sequence ID" value="TKJ42307.1"/>
    <property type="molecule type" value="Genomic_DNA"/>
</dbReference>
<dbReference type="SUPFAM" id="SSF54368">
    <property type="entry name" value="Glutamine synthetase, N-terminal domain"/>
    <property type="match status" value="1"/>
</dbReference>
<proteinExistence type="inferred from homology"/>
<dbReference type="AlphaFoldDB" id="A0A532V5S4"/>
<keyword evidence="7" id="KW-0460">Magnesium</keyword>
<dbReference type="Gene3D" id="3.10.20.70">
    <property type="entry name" value="Glutamine synthetase, N-terminal domain"/>
    <property type="match status" value="1"/>
</dbReference>
<dbReference type="Gene3D" id="3.30.590.10">
    <property type="entry name" value="Glutamine synthetase/guanido kinase, catalytic domain"/>
    <property type="match status" value="1"/>
</dbReference>
<evidence type="ECO:0000256" key="9">
    <source>
        <dbReference type="RuleBase" id="RU000384"/>
    </source>
</evidence>
<dbReference type="GO" id="GO:0005524">
    <property type="term" value="F:ATP binding"/>
    <property type="evidence" value="ECO:0007669"/>
    <property type="project" value="UniProtKB-KW"/>
</dbReference>
<sequence>MTSEEVLKVVNDEKISIIRLWFTDILGQLRGFAITPRELPMAMETGMGFDGSSVEGFARIHESDLMALPDPSTFKILGDEVGEFRSAIMFCDLKTPEGAPFEGDTRYVLRRNLEKIAADGLTYYVGPELEYFYFEDEHDVKVLDEVGYFDASIVSQGTILRKKTIQVLETLGIKVEYSHHEVAPSQHEIDLRYGNALDMADKVITYRFMVKEIARQNGVYATFMPKPIFGENGSGMHVHQSIFKNDSNLFFAADADYHLSEFAQSYIAGILKHVREITAVLNQWVNSYKRLVPGYEAPVYISWGQKNRSALVRVPSYRSGREKSTRIELRSPDPVCNPYLAFSVMLAAGMKGVKDKYTLSDPIEENIYEMTAASRVEQNIETLPGDLYEAVQELTNSELMRETLGDHVFNKFVDNKLIEWDRYRGIVSQYELKKYLPIM</sequence>
<keyword evidence="6" id="KW-0067">ATP-binding</keyword>
<feature type="domain" description="GS beta-grasp" evidence="10">
    <location>
        <begin position="13"/>
        <end position="98"/>
    </location>
</feature>
<keyword evidence="4" id="KW-0479">Metal-binding</keyword>
<dbReference type="GO" id="GO:0046872">
    <property type="term" value="F:metal ion binding"/>
    <property type="evidence" value="ECO:0007669"/>
    <property type="project" value="UniProtKB-KW"/>
</dbReference>
<dbReference type="InterPro" id="IPR014746">
    <property type="entry name" value="Gln_synth/guanido_kin_cat_dom"/>
</dbReference>
<dbReference type="Pfam" id="PF00120">
    <property type="entry name" value="Gln-synt_C"/>
    <property type="match status" value="1"/>
</dbReference>
<evidence type="ECO:0000256" key="4">
    <source>
        <dbReference type="ARBA" id="ARBA00022723"/>
    </source>
</evidence>
<dbReference type="Proteomes" id="UP000319619">
    <property type="component" value="Unassembled WGS sequence"/>
</dbReference>
<dbReference type="PANTHER" id="PTHR43785">
    <property type="entry name" value="GAMMA-GLUTAMYLPUTRESCINE SYNTHETASE"/>
    <property type="match status" value="1"/>
</dbReference>
<evidence type="ECO:0000256" key="5">
    <source>
        <dbReference type="ARBA" id="ARBA00022741"/>
    </source>
</evidence>
<dbReference type="InterPro" id="IPR027303">
    <property type="entry name" value="Gln_synth_gly_rich_site"/>
</dbReference>
<evidence type="ECO:0000313" key="12">
    <source>
        <dbReference type="EMBL" id="TKJ42307.1"/>
    </source>
</evidence>
<dbReference type="SMART" id="SM01230">
    <property type="entry name" value="Gln-synt_C"/>
    <property type="match status" value="1"/>
</dbReference>
<comment type="similarity">
    <text evidence="2 8 9">Belongs to the glutamine synthetase family.</text>
</comment>
<comment type="caution">
    <text evidence="12">The sequence shown here is derived from an EMBL/GenBank/DDBJ whole genome shotgun (WGS) entry which is preliminary data.</text>
</comment>
<comment type="cofactor">
    <cofactor evidence="1">
        <name>Mg(2+)</name>
        <dbReference type="ChEBI" id="CHEBI:18420"/>
    </cofactor>
</comment>
<dbReference type="SUPFAM" id="SSF55931">
    <property type="entry name" value="Glutamine synthetase/guanido kinase"/>
    <property type="match status" value="1"/>
</dbReference>
<dbReference type="GO" id="GO:0004356">
    <property type="term" value="F:glutamine synthetase activity"/>
    <property type="evidence" value="ECO:0007669"/>
    <property type="project" value="InterPro"/>
</dbReference>
<feature type="domain" description="GS catalytic" evidence="11">
    <location>
        <begin position="105"/>
        <end position="439"/>
    </location>
</feature>
<evidence type="ECO:0000256" key="2">
    <source>
        <dbReference type="ARBA" id="ARBA00009897"/>
    </source>
</evidence>
<organism evidence="12 13">
    <name type="scientific">candidate division LCP-89 bacterium B3_LCP</name>
    <dbReference type="NCBI Taxonomy" id="2012998"/>
    <lineage>
        <taxon>Bacteria</taxon>
        <taxon>Pseudomonadati</taxon>
        <taxon>Bacteria division LCP-89</taxon>
    </lineage>
</organism>
<evidence type="ECO:0000259" key="10">
    <source>
        <dbReference type="PROSITE" id="PS51986"/>
    </source>
</evidence>
<name>A0A532V5S4_UNCL8</name>
<dbReference type="GO" id="GO:0006542">
    <property type="term" value="P:glutamine biosynthetic process"/>
    <property type="evidence" value="ECO:0007669"/>
    <property type="project" value="InterPro"/>
</dbReference>
<evidence type="ECO:0000256" key="8">
    <source>
        <dbReference type="PROSITE-ProRule" id="PRU01330"/>
    </source>
</evidence>
<evidence type="ECO:0000313" key="13">
    <source>
        <dbReference type="Proteomes" id="UP000319619"/>
    </source>
</evidence>
<dbReference type="InterPro" id="IPR036651">
    <property type="entry name" value="Gln_synt_N_sf"/>
</dbReference>
<dbReference type="InterPro" id="IPR008147">
    <property type="entry name" value="Gln_synt_N"/>
</dbReference>
<dbReference type="Pfam" id="PF03951">
    <property type="entry name" value="Gln-synt_N"/>
    <property type="match status" value="1"/>
</dbReference>
<dbReference type="InterPro" id="IPR008146">
    <property type="entry name" value="Gln_synth_cat_dom"/>
</dbReference>
<gene>
    <name evidence="12" type="ORF">CEE37_01105</name>
</gene>
<dbReference type="PROSITE" id="PS51987">
    <property type="entry name" value="GS_CATALYTIC"/>
    <property type="match status" value="1"/>
</dbReference>
<keyword evidence="5" id="KW-0547">Nucleotide-binding</keyword>
<dbReference type="PROSITE" id="PS00181">
    <property type="entry name" value="GLNA_ATP"/>
    <property type="match status" value="1"/>
</dbReference>
<evidence type="ECO:0000256" key="1">
    <source>
        <dbReference type="ARBA" id="ARBA00001946"/>
    </source>
</evidence>
<protein>
    <submittedName>
        <fullName evidence="12">Glutamine synthetase</fullName>
    </submittedName>
</protein>
<reference evidence="12 13" key="1">
    <citation type="submission" date="2017-06" db="EMBL/GenBank/DDBJ databases">
        <title>Novel microbial phyla capable of carbon fixation and sulfur reduction in deep-sea sediments.</title>
        <authorList>
            <person name="Huang J."/>
            <person name="Baker B."/>
            <person name="Wang Y."/>
        </authorList>
    </citation>
    <scope>NUCLEOTIDE SEQUENCE [LARGE SCALE GENOMIC DNA]</scope>
    <source>
        <strain evidence="12">B3_LCP</strain>
    </source>
</reference>
<evidence type="ECO:0000256" key="7">
    <source>
        <dbReference type="ARBA" id="ARBA00022842"/>
    </source>
</evidence>
<dbReference type="PROSITE" id="PS51986">
    <property type="entry name" value="GS_BETA_GRASP"/>
    <property type="match status" value="1"/>
</dbReference>
<evidence type="ECO:0000259" key="11">
    <source>
        <dbReference type="PROSITE" id="PS51987"/>
    </source>
</evidence>
<accession>A0A532V5S4</accession>
<dbReference type="FunFam" id="3.30.590.10:FF:000003">
    <property type="entry name" value="Glutamine synthetase 2"/>
    <property type="match status" value="1"/>
</dbReference>
<evidence type="ECO:0000256" key="6">
    <source>
        <dbReference type="ARBA" id="ARBA00022840"/>
    </source>
</evidence>
<keyword evidence="3" id="KW-0436">Ligase</keyword>